<proteinExistence type="predicted"/>
<organism evidence="1">
    <name type="scientific">marine sediment metagenome</name>
    <dbReference type="NCBI Taxonomy" id="412755"/>
    <lineage>
        <taxon>unclassified sequences</taxon>
        <taxon>metagenomes</taxon>
        <taxon>ecological metagenomes</taxon>
    </lineage>
</organism>
<protein>
    <submittedName>
        <fullName evidence="1">Uncharacterized protein</fullName>
    </submittedName>
</protein>
<dbReference type="EMBL" id="LAZR01000634">
    <property type="protein sequence ID" value="KKN62109.1"/>
    <property type="molecule type" value="Genomic_DNA"/>
</dbReference>
<dbReference type="PROSITE" id="PS51257">
    <property type="entry name" value="PROKAR_LIPOPROTEIN"/>
    <property type="match status" value="1"/>
</dbReference>
<sequence>MKHLLIITAIVLMSCAPINHTHKTHNIETGIVIPIEEPYFPTVDSPDCRVCDFIQCWEWDCNGNNLL</sequence>
<name>A0A0F9S4V4_9ZZZZ</name>
<comment type="caution">
    <text evidence="1">The sequence shown here is derived from an EMBL/GenBank/DDBJ whole genome shotgun (WGS) entry which is preliminary data.</text>
</comment>
<gene>
    <name evidence="1" type="ORF">LCGC14_0514850</name>
</gene>
<accession>A0A0F9S4V4</accession>
<evidence type="ECO:0000313" key="1">
    <source>
        <dbReference type="EMBL" id="KKN62109.1"/>
    </source>
</evidence>
<reference evidence="1" key="1">
    <citation type="journal article" date="2015" name="Nature">
        <title>Complex archaea that bridge the gap between prokaryotes and eukaryotes.</title>
        <authorList>
            <person name="Spang A."/>
            <person name="Saw J.H."/>
            <person name="Jorgensen S.L."/>
            <person name="Zaremba-Niedzwiedzka K."/>
            <person name="Martijn J."/>
            <person name="Lind A.E."/>
            <person name="van Eijk R."/>
            <person name="Schleper C."/>
            <person name="Guy L."/>
            <person name="Ettema T.J."/>
        </authorList>
    </citation>
    <scope>NUCLEOTIDE SEQUENCE</scope>
</reference>
<dbReference type="AlphaFoldDB" id="A0A0F9S4V4"/>